<dbReference type="FunCoup" id="J0CXR7">
    <property type="interactions" value="35"/>
</dbReference>
<dbReference type="SUPFAM" id="SSF51338">
    <property type="entry name" value="Composite domain of metallo-dependent hydrolases"/>
    <property type="match status" value="1"/>
</dbReference>
<evidence type="ECO:0000256" key="3">
    <source>
        <dbReference type="ARBA" id="ARBA00004968"/>
    </source>
</evidence>
<evidence type="ECO:0000256" key="1">
    <source>
        <dbReference type="ARBA" id="ARBA00001756"/>
    </source>
</evidence>
<evidence type="ECO:0000256" key="2">
    <source>
        <dbReference type="ARBA" id="ARBA00001947"/>
    </source>
</evidence>
<keyword evidence="12" id="KW-1185">Reference proteome</keyword>
<proteinExistence type="inferred from homology"/>
<comment type="similarity">
    <text evidence="4">Belongs to the metallo-dependent hydrolases superfamily. Allantoinase family.</text>
</comment>
<evidence type="ECO:0000256" key="8">
    <source>
        <dbReference type="ARBA" id="ARBA00022801"/>
    </source>
</evidence>
<dbReference type="AlphaFoldDB" id="J0CXR7"/>
<comment type="subunit">
    <text evidence="5">Homotetramer.</text>
</comment>
<dbReference type="PROSITE" id="PS00482">
    <property type="entry name" value="DIHYDROOROTASE_1"/>
    <property type="match status" value="1"/>
</dbReference>
<dbReference type="GO" id="GO:0008270">
    <property type="term" value="F:zinc ion binding"/>
    <property type="evidence" value="ECO:0007669"/>
    <property type="project" value="InterPro"/>
</dbReference>
<dbReference type="OrthoDB" id="1924787at2759"/>
<dbReference type="KEGG" id="adl:AURDEDRAFT_188662"/>
<organism evidence="11 12">
    <name type="scientific">Auricularia subglabra (strain TFB-10046 / SS5)</name>
    <name type="common">White-rot fungus</name>
    <name type="synonym">Auricularia delicata (strain TFB10046)</name>
    <dbReference type="NCBI Taxonomy" id="717982"/>
    <lineage>
        <taxon>Eukaryota</taxon>
        <taxon>Fungi</taxon>
        <taxon>Dikarya</taxon>
        <taxon>Basidiomycota</taxon>
        <taxon>Agaricomycotina</taxon>
        <taxon>Agaricomycetes</taxon>
        <taxon>Auriculariales</taxon>
        <taxon>Auriculariaceae</taxon>
        <taxon>Auricularia</taxon>
    </lineage>
</organism>
<dbReference type="GO" id="GO:0000256">
    <property type="term" value="P:allantoin catabolic process"/>
    <property type="evidence" value="ECO:0007669"/>
    <property type="project" value="UniProtKB-UniPathway"/>
</dbReference>
<dbReference type="eggNOG" id="KOG2584">
    <property type="taxonomic scope" value="Eukaryota"/>
</dbReference>
<evidence type="ECO:0000313" key="12">
    <source>
        <dbReference type="Proteomes" id="UP000006514"/>
    </source>
</evidence>
<dbReference type="Pfam" id="PF01979">
    <property type="entry name" value="Amidohydro_1"/>
    <property type="match status" value="1"/>
</dbReference>
<sequence>MTTTTVFTSKRVLLPNEADAIPATIEVSRDGKITRIVRGHASRDAYGGDVEFIDAGTRTILPGLVDSHVHLNEPGRTEWEGFTTGTRAAITGGVTTVVDMPLNSIPPTTTVEGLRAKREAAKGQCFSDVAFWGGVVPGNQGELRQMVKEGVRGFKCFLCESGVEEFPCVNEDDLKKCLEELKETPAVLLFHAELDNHQPLKEGDSTQYSTFLASRPDSLEFDAIELVRSLHEAFPTVPKHIVHLSASRALPLLDGVRNLTAETCFHYLTLAPRAFSDASTGQPHFKCCPPIRDTANADALWDALRAGRIACVVSDHSPCVAELKRLADGDFMKAWGGISSLGLGFSVMWAECQRRGVGLAELVKWMSVRPAQIARLDDRKGSLAVGMDADLAFWDLDAQWTVDKSALHFKNRLSPYEGLSVRGIAERVYLRGRLVWDQETQFAGLPAQGILL</sequence>
<evidence type="ECO:0000256" key="5">
    <source>
        <dbReference type="ARBA" id="ARBA00011881"/>
    </source>
</evidence>
<reference evidence="12" key="1">
    <citation type="journal article" date="2012" name="Science">
        <title>The Paleozoic origin of enzymatic lignin decomposition reconstructed from 31 fungal genomes.</title>
        <authorList>
            <person name="Floudas D."/>
            <person name="Binder M."/>
            <person name="Riley R."/>
            <person name="Barry K."/>
            <person name="Blanchette R.A."/>
            <person name="Henrissat B."/>
            <person name="Martinez A.T."/>
            <person name="Otillar R."/>
            <person name="Spatafora J.W."/>
            <person name="Yadav J.S."/>
            <person name="Aerts A."/>
            <person name="Benoit I."/>
            <person name="Boyd A."/>
            <person name="Carlson A."/>
            <person name="Copeland A."/>
            <person name="Coutinho P.M."/>
            <person name="de Vries R.P."/>
            <person name="Ferreira P."/>
            <person name="Findley K."/>
            <person name="Foster B."/>
            <person name="Gaskell J."/>
            <person name="Glotzer D."/>
            <person name="Gorecki P."/>
            <person name="Heitman J."/>
            <person name="Hesse C."/>
            <person name="Hori C."/>
            <person name="Igarashi K."/>
            <person name="Jurgens J.A."/>
            <person name="Kallen N."/>
            <person name="Kersten P."/>
            <person name="Kohler A."/>
            <person name="Kuees U."/>
            <person name="Kumar T.K.A."/>
            <person name="Kuo A."/>
            <person name="LaButti K."/>
            <person name="Larrondo L.F."/>
            <person name="Lindquist E."/>
            <person name="Ling A."/>
            <person name="Lombard V."/>
            <person name="Lucas S."/>
            <person name="Lundell T."/>
            <person name="Martin R."/>
            <person name="McLaughlin D.J."/>
            <person name="Morgenstern I."/>
            <person name="Morin E."/>
            <person name="Murat C."/>
            <person name="Nagy L.G."/>
            <person name="Nolan M."/>
            <person name="Ohm R.A."/>
            <person name="Patyshakuliyeva A."/>
            <person name="Rokas A."/>
            <person name="Ruiz-Duenas F.J."/>
            <person name="Sabat G."/>
            <person name="Salamov A."/>
            <person name="Samejima M."/>
            <person name="Schmutz J."/>
            <person name="Slot J.C."/>
            <person name="St John F."/>
            <person name="Stenlid J."/>
            <person name="Sun H."/>
            <person name="Sun S."/>
            <person name="Syed K."/>
            <person name="Tsang A."/>
            <person name="Wiebenga A."/>
            <person name="Young D."/>
            <person name="Pisabarro A."/>
            <person name="Eastwood D.C."/>
            <person name="Martin F."/>
            <person name="Cullen D."/>
            <person name="Grigoriev I.V."/>
            <person name="Hibbett D.S."/>
        </authorList>
    </citation>
    <scope>NUCLEOTIDE SEQUENCE [LARGE SCALE GENOMIC DNA]</scope>
    <source>
        <strain evidence="12">TFB10046</strain>
    </source>
</reference>
<feature type="domain" description="Amidohydrolase-related" evidence="10">
    <location>
        <begin position="59"/>
        <end position="435"/>
    </location>
</feature>
<dbReference type="SUPFAM" id="SSF51556">
    <property type="entry name" value="Metallo-dependent hydrolases"/>
    <property type="match status" value="1"/>
</dbReference>
<evidence type="ECO:0000256" key="7">
    <source>
        <dbReference type="ARBA" id="ARBA00022723"/>
    </source>
</evidence>
<dbReference type="GO" id="GO:0050897">
    <property type="term" value="F:cobalt ion binding"/>
    <property type="evidence" value="ECO:0007669"/>
    <property type="project" value="InterPro"/>
</dbReference>
<comment type="pathway">
    <text evidence="3">Nitrogen metabolism; (S)-allantoin degradation; allantoate from (S)-allantoin: step 1/1.</text>
</comment>
<dbReference type="InParanoid" id="J0CXR7"/>
<dbReference type="PANTHER" id="PTHR43668:SF2">
    <property type="entry name" value="ALLANTOINASE"/>
    <property type="match status" value="1"/>
</dbReference>
<keyword evidence="9" id="KW-0862">Zinc</keyword>
<comment type="catalytic activity">
    <reaction evidence="1">
        <text>(S)-allantoin + H2O = allantoate + H(+)</text>
        <dbReference type="Rhea" id="RHEA:17029"/>
        <dbReference type="ChEBI" id="CHEBI:15377"/>
        <dbReference type="ChEBI" id="CHEBI:15378"/>
        <dbReference type="ChEBI" id="CHEBI:15678"/>
        <dbReference type="ChEBI" id="CHEBI:17536"/>
        <dbReference type="EC" id="3.5.2.5"/>
    </reaction>
</comment>
<dbReference type="EMBL" id="JH687884">
    <property type="protein sequence ID" value="EJD35637.1"/>
    <property type="molecule type" value="Genomic_DNA"/>
</dbReference>
<dbReference type="InterPro" id="IPR002195">
    <property type="entry name" value="Dihydroorotase_CS"/>
</dbReference>
<dbReference type="InterPro" id="IPR006680">
    <property type="entry name" value="Amidohydro-rel"/>
</dbReference>
<dbReference type="Proteomes" id="UP000006514">
    <property type="component" value="Unassembled WGS sequence"/>
</dbReference>
<dbReference type="InterPro" id="IPR017593">
    <property type="entry name" value="Allantoinase"/>
</dbReference>
<dbReference type="InterPro" id="IPR011059">
    <property type="entry name" value="Metal-dep_hydrolase_composite"/>
</dbReference>
<dbReference type="PANTHER" id="PTHR43668">
    <property type="entry name" value="ALLANTOINASE"/>
    <property type="match status" value="1"/>
</dbReference>
<dbReference type="NCBIfam" id="TIGR03178">
    <property type="entry name" value="allantoinase"/>
    <property type="match status" value="1"/>
</dbReference>
<dbReference type="UniPathway" id="UPA00395">
    <property type="reaction ID" value="UER00653"/>
</dbReference>
<dbReference type="GO" id="GO:0004038">
    <property type="term" value="F:allantoinase activity"/>
    <property type="evidence" value="ECO:0007669"/>
    <property type="project" value="UniProtKB-EC"/>
</dbReference>
<dbReference type="FunFam" id="3.20.20.140:FF:000032">
    <property type="entry name" value="Allantoinase Dal1"/>
    <property type="match status" value="1"/>
</dbReference>
<dbReference type="InterPro" id="IPR032466">
    <property type="entry name" value="Metal_Hydrolase"/>
</dbReference>
<dbReference type="Gene3D" id="3.20.20.140">
    <property type="entry name" value="Metal-dependent hydrolases"/>
    <property type="match status" value="1"/>
</dbReference>
<evidence type="ECO:0000256" key="9">
    <source>
        <dbReference type="ARBA" id="ARBA00022833"/>
    </source>
</evidence>
<dbReference type="OMA" id="SRLHVCH"/>
<protein>
    <recommendedName>
        <fullName evidence="6">allantoinase</fullName>
        <ecNumber evidence="6">3.5.2.5</ecNumber>
    </recommendedName>
</protein>
<dbReference type="InterPro" id="IPR050138">
    <property type="entry name" value="DHOase/Allantoinase_Hydrolase"/>
</dbReference>
<keyword evidence="7" id="KW-0479">Metal-binding</keyword>
<dbReference type="GO" id="GO:0006145">
    <property type="term" value="P:purine nucleobase catabolic process"/>
    <property type="evidence" value="ECO:0007669"/>
    <property type="project" value="TreeGrafter"/>
</dbReference>
<comment type="cofactor">
    <cofactor evidence="2">
        <name>Zn(2+)</name>
        <dbReference type="ChEBI" id="CHEBI:29105"/>
    </cofactor>
</comment>
<dbReference type="EC" id="3.5.2.5" evidence="6"/>
<evidence type="ECO:0000259" key="10">
    <source>
        <dbReference type="Pfam" id="PF01979"/>
    </source>
</evidence>
<name>J0CXR7_AURST</name>
<evidence type="ECO:0000313" key="11">
    <source>
        <dbReference type="EMBL" id="EJD35637.1"/>
    </source>
</evidence>
<evidence type="ECO:0000256" key="4">
    <source>
        <dbReference type="ARBA" id="ARBA00010368"/>
    </source>
</evidence>
<keyword evidence="8" id="KW-0378">Hydrolase</keyword>
<evidence type="ECO:0000256" key="6">
    <source>
        <dbReference type="ARBA" id="ARBA00012863"/>
    </source>
</evidence>
<dbReference type="GO" id="GO:0005737">
    <property type="term" value="C:cytoplasm"/>
    <property type="evidence" value="ECO:0007669"/>
    <property type="project" value="TreeGrafter"/>
</dbReference>
<accession>J0CXR7</accession>
<gene>
    <name evidence="11" type="ORF">AURDEDRAFT_188662</name>
</gene>